<name>U1FYZ5_ENDPU</name>
<dbReference type="PANTHER" id="PTHR10859:SF91">
    <property type="entry name" value="DOLICHYL-PHOSPHATE BETA-GLUCOSYLTRANSFERASE"/>
    <property type="match status" value="1"/>
</dbReference>
<keyword evidence="1" id="KW-1133">Transmembrane helix</keyword>
<keyword evidence="1" id="KW-0812">Transmembrane</keyword>
<dbReference type="SUPFAM" id="SSF53448">
    <property type="entry name" value="Nucleotide-diphospho-sugar transferases"/>
    <property type="match status" value="1"/>
</dbReference>
<evidence type="ECO:0000259" key="2">
    <source>
        <dbReference type="Pfam" id="PF00535"/>
    </source>
</evidence>
<dbReference type="EMBL" id="KE721353">
    <property type="protein sequence ID" value="ERF70122.1"/>
    <property type="molecule type" value="Genomic_DNA"/>
</dbReference>
<sequence length="394" mass="43011">MFSSLLDLSHGAVEALQRIPWPVTVAILLNTLIGILGLAWFFLFIIAPVPRPAHPSEKKFKTVNADGEVTRSAPLPCWLDNINQGRRKGQKDGQCSLESIPIEPAELFMSVVVPAFNEEDRLVGMLEEAVNYLEHEYGLLSDKADAAAKHNGAPIRRRASGQTEINAHSPETHNPEAARGWEILLIDDGSTDSTIETAVHFARTHQLPLRPRRNSGPWSHRSDSAVNIPPGSIRLVSLKKNRGKGGAVTHGMRHARGAYVVFADADGKRKTRRKAEPWPGGQALQTAQLPHAFLPPAPQMDDAAPHRRHPRDTQCGFKLFTRSSLPYIIPYMHCEGWIFDVEMLMLAEFAGIPVAEGAGRLEGGQGQQAECAVGQLGHGLGSGLAEDLLGGRHI</sequence>
<gene>
    <name evidence="3" type="ORF">EPUS_00309</name>
</gene>
<dbReference type="AlphaFoldDB" id="U1FYZ5"/>
<protein>
    <recommendedName>
        <fullName evidence="2">Glycosyltransferase 2-like domain-containing protein</fullName>
    </recommendedName>
</protein>
<feature type="domain" description="Glycosyltransferase 2-like" evidence="2">
    <location>
        <begin position="180"/>
        <end position="267"/>
    </location>
</feature>
<proteinExistence type="predicted"/>
<dbReference type="RefSeq" id="XP_007804157.1">
    <property type="nucleotide sequence ID" value="XM_007805966.1"/>
</dbReference>
<dbReference type="PANTHER" id="PTHR10859">
    <property type="entry name" value="GLYCOSYL TRANSFERASE"/>
    <property type="match status" value="1"/>
</dbReference>
<dbReference type="InterPro" id="IPR001173">
    <property type="entry name" value="Glyco_trans_2-like"/>
</dbReference>
<organism evidence="3 4">
    <name type="scientific">Endocarpon pusillum (strain Z07020 / HMAS-L-300199)</name>
    <name type="common">Lichen-forming fungus</name>
    <dbReference type="NCBI Taxonomy" id="1263415"/>
    <lineage>
        <taxon>Eukaryota</taxon>
        <taxon>Fungi</taxon>
        <taxon>Dikarya</taxon>
        <taxon>Ascomycota</taxon>
        <taxon>Pezizomycotina</taxon>
        <taxon>Eurotiomycetes</taxon>
        <taxon>Chaetothyriomycetidae</taxon>
        <taxon>Verrucariales</taxon>
        <taxon>Verrucariaceae</taxon>
        <taxon>Endocarpon</taxon>
    </lineage>
</organism>
<dbReference type="eggNOG" id="KOG2977">
    <property type="taxonomic scope" value="Eukaryota"/>
</dbReference>
<dbReference type="Pfam" id="PF00535">
    <property type="entry name" value="Glycos_transf_2"/>
    <property type="match status" value="1"/>
</dbReference>
<dbReference type="GeneID" id="19235372"/>
<dbReference type="OMA" id="PQPLPCW"/>
<dbReference type="Proteomes" id="UP000019373">
    <property type="component" value="Unassembled WGS sequence"/>
</dbReference>
<dbReference type="GO" id="GO:0005789">
    <property type="term" value="C:endoplasmic reticulum membrane"/>
    <property type="evidence" value="ECO:0007669"/>
    <property type="project" value="TreeGrafter"/>
</dbReference>
<dbReference type="Gene3D" id="3.90.550.10">
    <property type="entry name" value="Spore Coat Polysaccharide Biosynthesis Protein SpsA, Chain A"/>
    <property type="match status" value="1"/>
</dbReference>
<feature type="transmembrane region" description="Helical" evidence="1">
    <location>
        <begin position="20"/>
        <end position="49"/>
    </location>
</feature>
<keyword evidence="1" id="KW-0472">Membrane</keyword>
<keyword evidence="4" id="KW-1185">Reference proteome</keyword>
<evidence type="ECO:0000256" key="1">
    <source>
        <dbReference type="SAM" id="Phobius"/>
    </source>
</evidence>
<evidence type="ECO:0000313" key="4">
    <source>
        <dbReference type="Proteomes" id="UP000019373"/>
    </source>
</evidence>
<evidence type="ECO:0000313" key="3">
    <source>
        <dbReference type="EMBL" id="ERF70122.1"/>
    </source>
</evidence>
<accession>U1FYZ5</accession>
<dbReference type="OrthoDB" id="3784at2759"/>
<dbReference type="InterPro" id="IPR029044">
    <property type="entry name" value="Nucleotide-diphossugar_trans"/>
</dbReference>
<dbReference type="GO" id="GO:0006487">
    <property type="term" value="P:protein N-linked glycosylation"/>
    <property type="evidence" value="ECO:0007669"/>
    <property type="project" value="TreeGrafter"/>
</dbReference>
<reference evidence="4" key="1">
    <citation type="journal article" date="2014" name="BMC Genomics">
        <title>Genome characteristics reveal the impact of lichenization on lichen-forming fungus Endocarpon pusillum Hedwig (Verrucariales, Ascomycota).</title>
        <authorList>
            <person name="Wang Y.-Y."/>
            <person name="Liu B."/>
            <person name="Zhang X.-Y."/>
            <person name="Zhou Q.-M."/>
            <person name="Zhang T."/>
            <person name="Li H."/>
            <person name="Yu Y.-F."/>
            <person name="Zhang X.-L."/>
            <person name="Hao X.-Y."/>
            <person name="Wang M."/>
            <person name="Wang L."/>
            <person name="Wei J.-C."/>
        </authorList>
    </citation>
    <scope>NUCLEOTIDE SEQUENCE [LARGE SCALE GENOMIC DNA]</scope>
    <source>
        <strain evidence="4">Z07020 / HMAS-L-300199</strain>
    </source>
</reference>
<dbReference type="HOGENOM" id="CLU_033536_9_1_1"/>